<comment type="caution">
    <text evidence="2">The sequence shown here is derived from an EMBL/GenBank/DDBJ whole genome shotgun (WGS) entry which is preliminary data.</text>
</comment>
<gene>
    <name evidence="2" type="ORF">HK12_03440</name>
</gene>
<dbReference type="InterPro" id="IPR032623">
    <property type="entry name" value="FecR_N"/>
</dbReference>
<name>A0A252A772_9PROT</name>
<dbReference type="PANTHER" id="PTHR30273">
    <property type="entry name" value="PERIPLASMIC SIGNAL SENSOR AND SIGMA FACTOR ACTIVATOR FECR-RELATED"/>
    <property type="match status" value="1"/>
</dbReference>
<evidence type="ECO:0000259" key="1">
    <source>
        <dbReference type="Pfam" id="PF16220"/>
    </source>
</evidence>
<feature type="domain" description="FecR N-terminal" evidence="1">
    <location>
        <begin position="12"/>
        <end position="52"/>
    </location>
</feature>
<dbReference type="Gene3D" id="3.55.50.30">
    <property type="match status" value="1"/>
</dbReference>
<organism evidence="2 3">
    <name type="scientific">Acetobacter orientalis</name>
    <dbReference type="NCBI Taxonomy" id="146474"/>
    <lineage>
        <taxon>Bacteria</taxon>
        <taxon>Pseudomonadati</taxon>
        <taxon>Pseudomonadota</taxon>
        <taxon>Alphaproteobacteria</taxon>
        <taxon>Acetobacterales</taxon>
        <taxon>Acetobacteraceae</taxon>
        <taxon>Acetobacter</taxon>
    </lineage>
</organism>
<dbReference type="EMBL" id="JOMO01000002">
    <property type="protein sequence ID" value="OUI85384.1"/>
    <property type="molecule type" value="Genomic_DNA"/>
</dbReference>
<dbReference type="GO" id="GO:0016989">
    <property type="term" value="F:sigma factor antagonist activity"/>
    <property type="evidence" value="ECO:0007669"/>
    <property type="project" value="TreeGrafter"/>
</dbReference>
<reference evidence="2 3" key="1">
    <citation type="submission" date="2014-06" db="EMBL/GenBank/DDBJ databases">
        <authorList>
            <person name="Ju J."/>
            <person name="Zhang J."/>
        </authorList>
    </citation>
    <scope>NUCLEOTIDE SEQUENCE [LARGE SCALE GENOMIC DNA]</scope>
    <source>
        <strain evidence="2">DmW_045</strain>
    </source>
</reference>
<evidence type="ECO:0000313" key="2">
    <source>
        <dbReference type="EMBL" id="OUI85384.1"/>
    </source>
</evidence>
<accession>A0A252A772</accession>
<dbReference type="AlphaFoldDB" id="A0A252A772"/>
<dbReference type="Pfam" id="PF16220">
    <property type="entry name" value="DUF4880"/>
    <property type="match status" value="1"/>
</dbReference>
<dbReference type="RefSeq" id="WP_086551453.1">
    <property type="nucleotide sequence ID" value="NZ_JOMO01000002.1"/>
</dbReference>
<dbReference type="PIRSF" id="PIRSF018266">
    <property type="entry name" value="FecR"/>
    <property type="match status" value="1"/>
</dbReference>
<dbReference type="InterPro" id="IPR012373">
    <property type="entry name" value="Ferrdict_sens_TM"/>
</dbReference>
<protein>
    <recommendedName>
        <fullName evidence="1">FecR N-terminal domain-containing protein</fullName>
    </recommendedName>
</protein>
<dbReference type="Proteomes" id="UP000194639">
    <property type="component" value="Unassembled WGS sequence"/>
</dbReference>
<proteinExistence type="predicted"/>
<sequence length="316" mass="35635">MKQSTSDQHIREQAATWVARLHADHVSEQVKTDFCAWLTQDTRHAAIFEQVSDSWDFIAGVARPVAVPPATLSPYMPKAQSVLRRRALLPLLVAGAGCLVLSYPRTSVAVRVLKTRTAQTLTHTQPNGVEWRLDTDTILLLNEKTMEGRLLRGQVYLNCPTQSDIKLMVGNLQATIQKTGQFDACLTDTTCELLALNGQLSVSNALSTLPAQTITKGQRIFLSTNSKYLTDHPNMQNSLSWTQGYLIFHDSSLRDMATKINRYSEKKIKILSKKIENKKVNGIYYISKNNEFLTMLSTLLKIQFDETEHEYLIYEA</sequence>
<evidence type="ECO:0000313" key="3">
    <source>
        <dbReference type="Proteomes" id="UP000194639"/>
    </source>
</evidence>
<dbReference type="PANTHER" id="PTHR30273:SF2">
    <property type="entry name" value="PROTEIN FECR"/>
    <property type="match status" value="1"/>
</dbReference>